<dbReference type="AlphaFoldDB" id="A0A1Z4VP31"/>
<keyword evidence="2" id="KW-1185">Reference proteome</keyword>
<protein>
    <submittedName>
        <fullName evidence="1">Signal transduction histidine kinase</fullName>
    </submittedName>
</protein>
<keyword evidence="1" id="KW-0808">Transferase</keyword>
<dbReference type="Proteomes" id="UP000218765">
    <property type="component" value="Chromosome"/>
</dbReference>
<dbReference type="KEGG" id="ttc:FOKN1_0853"/>
<dbReference type="EMBL" id="AP018052">
    <property type="protein sequence ID" value="BAZ93255.1"/>
    <property type="molecule type" value="Genomic_DNA"/>
</dbReference>
<dbReference type="GO" id="GO:0016301">
    <property type="term" value="F:kinase activity"/>
    <property type="evidence" value="ECO:0007669"/>
    <property type="project" value="UniProtKB-KW"/>
</dbReference>
<accession>A0A1Z4VP31</accession>
<dbReference type="RefSeq" id="WP_096365049.1">
    <property type="nucleotide sequence ID" value="NZ_AP018052.1"/>
</dbReference>
<dbReference type="OrthoDB" id="8479921at2"/>
<sequence>MPHFDINEAMRYAGDKHSADAVLDLSDMDAEEAIRTLDEAFAEPSEYFRSLIVRFTPAGPQTGETLFQPVGRYLLEKKKAGEISRLENLLEIGAGFYIEF</sequence>
<gene>
    <name evidence="1" type="ORF">FOKN1_0853</name>
</gene>
<name>A0A1Z4VP31_9GAMM</name>
<organism evidence="1 2">
    <name type="scientific">Thiohalobacter thiocyanaticus</name>
    <dbReference type="NCBI Taxonomy" id="585455"/>
    <lineage>
        <taxon>Bacteria</taxon>
        <taxon>Pseudomonadati</taxon>
        <taxon>Pseudomonadota</taxon>
        <taxon>Gammaproteobacteria</taxon>
        <taxon>Thiohalobacterales</taxon>
        <taxon>Thiohalobacteraceae</taxon>
        <taxon>Thiohalobacter</taxon>
    </lineage>
</organism>
<proteinExistence type="predicted"/>
<evidence type="ECO:0000313" key="2">
    <source>
        <dbReference type="Proteomes" id="UP000218765"/>
    </source>
</evidence>
<keyword evidence="1" id="KW-0418">Kinase</keyword>
<evidence type="ECO:0000313" key="1">
    <source>
        <dbReference type="EMBL" id="BAZ93255.1"/>
    </source>
</evidence>
<reference evidence="1 2" key="1">
    <citation type="submission" date="2017-05" db="EMBL/GenBank/DDBJ databases">
        <title>Thiocyanate degradation by Thiohalobacter thiocyanaticus FOKN1.</title>
        <authorList>
            <person name="Oshiki M."/>
            <person name="Fukushima T."/>
            <person name="Kawano S."/>
            <person name="Nakagawa J."/>
        </authorList>
    </citation>
    <scope>NUCLEOTIDE SEQUENCE [LARGE SCALE GENOMIC DNA]</scope>
    <source>
        <strain evidence="1 2">FOKN1</strain>
    </source>
</reference>